<evidence type="ECO:0000313" key="2">
    <source>
        <dbReference type="EMBL" id="SMD08604.1"/>
    </source>
</evidence>
<keyword evidence="3" id="KW-1185">Reference proteome</keyword>
<proteinExistence type="predicted"/>
<dbReference type="OrthoDB" id="5402150at2"/>
<dbReference type="InterPro" id="IPR007791">
    <property type="entry name" value="DjlA_N"/>
</dbReference>
<dbReference type="Pfam" id="PF05099">
    <property type="entry name" value="TerB"/>
    <property type="match status" value="1"/>
</dbReference>
<dbReference type="CDD" id="cd07313">
    <property type="entry name" value="terB_like_2"/>
    <property type="match status" value="1"/>
</dbReference>
<dbReference type="SUPFAM" id="SSF158682">
    <property type="entry name" value="TerB-like"/>
    <property type="match status" value="1"/>
</dbReference>
<sequence length="157" mass="17454">MASSLFDGLRSVMRQIAGEPRPVQDEGPDELILAVAALLFHVIDADGVVTEEERKRLIGVLVSDYGLSSAEAERVAEAGRAANDEAVDLYRFTSLLKTRLDEAARIRFVEELWEVTFADGQVHELEDNVIWRVSDLLGVSTRDRMLRKRAVAGRTAD</sequence>
<reference evidence="2 3" key="1">
    <citation type="submission" date="2017-04" db="EMBL/GenBank/DDBJ databases">
        <authorList>
            <person name="Afonso C.L."/>
            <person name="Miller P.J."/>
            <person name="Scott M.A."/>
            <person name="Spackman E."/>
            <person name="Goraichik I."/>
            <person name="Dimitrov K.M."/>
            <person name="Suarez D.L."/>
            <person name="Swayne D.E."/>
        </authorList>
    </citation>
    <scope>NUCLEOTIDE SEQUENCE [LARGE SCALE GENOMIC DNA]</scope>
    <source>
        <strain evidence="2 3">CGMCC 1.10972</strain>
    </source>
</reference>
<gene>
    <name evidence="2" type="ORF">SAMN06297251_1257</name>
</gene>
<protein>
    <submittedName>
        <fullName evidence="2">Uncharacterized conserved protein, tellurite resistance protein B (TerB) family</fullName>
    </submittedName>
</protein>
<dbReference type="EMBL" id="FWXR01000025">
    <property type="protein sequence ID" value="SMD08604.1"/>
    <property type="molecule type" value="Genomic_DNA"/>
</dbReference>
<name>A0A1W2EFR5_9HYPH</name>
<evidence type="ECO:0000313" key="3">
    <source>
        <dbReference type="Proteomes" id="UP000192656"/>
    </source>
</evidence>
<feature type="domain" description="Co-chaperone DjlA N-terminal" evidence="1">
    <location>
        <begin position="33"/>
        <end position="144"/>
    </location>
</feature>
<dbReference type="Proteomes" id="UP000192656">
    <property type="component" value="Unassembled WGS sequence"/>
</dbReference>
<organism evidence="2 3">
    <name type="scientific">Fulvimarina manganoxydans</name>
    <dbReference type="NCBI Taxonomy" id="937218"/>
    <lineage>
        <taxon>Bacteria</taxon>
        <taxon>Pseudomonadati</taxon>
        <taxon>Pseudomonadota</taxon>
        <taxon>Alphaproteobacteria</taxon>
        <taxon>Hyphomicrobiales</taxon>
        <taxon>Aurantimonadaceae</taxon>
        <taxon>Fulvimarina</taxon>
    </lineage>
</organism>
<dbReference type="Gene3D" id="1.10.3680.10">
    <property type="entry name" value="TerB-like"/>
    <property type="match status" value="1"/>
</dbReference>
<dbReference type="STRING" id="937218.SAMN06297251_1257"/>
<evidence type="ECO:0000259" key="1">
    <source>
        <dbReference type="Pfam" id="PF05099"/>
    </source>
</evidence>
<dbReference type="InterPro" id="IPR029024">
    <property type="entry name" value="TerB-like"/>
</dbReference>
<dbReference type="AlphaFoldDB" id="A0A1W2EFR5"/>
<accession>A0A1W2EFR5</accession>
<dbReference type="RefSeq" id="WP_084412211.1">
    <property type="nucleotide sequence ID" value="NZ_FWXR01000025.1"/>
</dbReference>